<dbReference type="Gene3D" id="2.150.10.10">
    <property type="entry name" value="Serralysin-like metalloprotease, C-terminal"/>
    <property type="match status" value="2"/>
</dbReference>
<gene>
    <name evidence="3" type="ORF">QO011_003863</name>
</gene>
<dbReference type="Pfam" id="PF00353">
    <property type="entry name" value="HemolysinCabind"/>
    <property type="match status" value="2"/>
</dbReference>
<evidence type="ECO:0000313" key="3">
    <source>
        <dbReference type="EMBL" id="MDQ0470844.1"/>
    </source>
</evidence>
<protein>
    <submittedName>
        <fullName evidence="3">Ca2+-binding RTX toxin-like protein</fullName>
    </submittedName>
</protein>
<dbReference type="SUPFAM" id="SSF51120">
    <property type="entry name" value="beta-Roll"/>
    <property type="match status" value="2"/>
</dbReference>
<evidence type="ECO:0000259" key="2">
    <source>
        <dbReference type="Pfam" id="PF00188"/>
    </source>
</evidence>
<dbReference type="Pfam" id="PF00188">
    <property type="entry name" value="CAP"/>
    <property type="match status" value="1"/>
</dbReference>
<dbReference type="PRINTS" id="PR00313">
    <property type="entry name" value="CABNDNGRPT"/>
</dbReference>
<dbReference type="Gene3D" id="3.40.33.10">
    <property type="entry name" value="CAP"/>
    <property type="match status" value="1"/>
</dbReference>
<comment type="caution">
    <text evidence="3">The sequence shown here is derived from an EMBL/GenBank/DDBJ whole genome shotgun (WGS) entry which is preliminary data.</text>
</comment>
<feature type="region of interest" description="Disordered" evidence="1">
    <location>
        <begin position="73"/>
        <end position="92"/>
    </location>
</feature>
<dbReference type="PANTHER" id="PTHR31157">
    <property type="entry name" value="SCP DOMAIN-CONTAINING PROTEIN"/>
    <property type="match status" value="1"/>
</dbReference>
<accession>A0ABU0J995</accession>
<dbReference type="InterPro" id="IPR001343">
    <property type="entry name" value="Hemolysn_Ca-bd"/>
</dbReference>
<dbReference type="SUPFAM" id="SSF55797">
    <property type="entry name" value="PR-1-like"/>
    <property type="match status" value="1"/>
</dbReference>
<feature type="compositionally biased region" description="Polar residues" evidence="1">
    <location>
        <begin position="77"/>
        <end position="88"/>
    </location>
</feature>
<evidence type="ECO:0000256" key="1">
    <source>
        <dbReference type="SAM" id="MobiDB-lite"/>
    </source>
</evidence>
<dbReference type="RefSeq" id="WP_307275129.1">
    <property type="nucleotide sequence ID" value="NZ_JAUSVX010000007.1"/>
</dbReference>
<sequence length="532" mass="53782">MSDPSAQEVLLLALINRARLDPAAEAARLGIDLNEGLAPGTLSADSSQPLAFSAALQTAAEAHSQAMIDSDYFAHTDPNTGSTPQSRANGAGYSGGVGENISWRGTTGTPDPTAFAVQQYGDLFVDANVSGRGHRLNILDDRYQEVGIGQVMGAFTVSGNTYNASMITQDFGIPAAPGQILTGIAYNDSDGNDFYSVGEGRGGIAVVTAGGATATGTAGAYAQHVGVGDQAVTFSGGGLPGPVKVLATVTAGENAMVNLIDGTTVETSVSLREVSGVATIIGRGTHDLTLAGAGGDDTIIGSLGNDRLIGGAGNDTMRGGAGDDSYYVANSGDIVDETGGSGTDKVYSSLSFNLGNPNRVHGAVENLVLTGTGDINGTGNALANSITGNAGANTLQGGLGNDRLDGRDGNDLLVGGSGADRLTGGAGADHFVFNSIIESTLSSANRDVILDFSRAQGDKIDLSGIDAQTGVSGNQAFHFIGTAAFGHHAGELRYAVQNGNAYVYADVNGDGTTDFSVQVSHMTALQSSDFIL</sequence>
<dbReference type="CDD" id="cd05379">
    <property type="entry name" value="CAP_bacterial"/>
    <property type="match status" value="1"/>
</dbReference>
<keyword evidence="4" id="KW-1185">Reference proteome</keyword>
<name>A0ABU0J995_9HYPH</name>
<dbReference type="PANTHER" id="PTHR31157:SF1">
    <property type="entry name" value="SCP DOMAIN-CONTAINING PROTEIN"/>
    <property type="match status" value="1"/>
</dbReference>
<feature type="domain" description="SCP" evidence="2">
    <location>
        <begin position="12"/>
        <end position="150"/>
    </location>
</feature>
<evidence type="ECO:0000313" key="4">
    <source>
        <dbReference type="Proteomes" id="UP001242480"/>
    </source>
</evidence>
<dbReference type="Proteomes" id="UP001242480">
    <property type="component" value="Unassembled WGS sequence"/>
</dbReference>
<proteinExistence type="predicted"/>
<dbReference type="InterPro" id="IPR014044">
    <property type="entry name" value="CAP_dom"/>
</dbReference>
<dbReference type="InterPro" id="IPR035940">
    <property type="entry name" value="CAP_sf"/>
</dbReference>
<dbReference type="PROSITE" id="PS00330">
    <property type="entry name" value="HEMOLYSIN_CALCIUM"/>
    <property type="match status" value="3"/>
</dbReference>
<dbReference type="InterPro" id="IPR018511">
    <property type="entry name" value="Hemolysin-typ_Ca-bd_CS"/>
</dbReference>
<dbReference type="InterPro" id="IPR011049">
    <property type="entry name" value="Serralysin-like_metalloprot_C"/>
</dbReference>
<organism evidence="3 4">
    <name type="scientific">Labrys wisconsinensis</name>
    <dbReference type="NCBI Taxonomy" id="425677"/>
    <lineage>
        <taxon>Bacteria</taxon>
        <taxon>Pseudomonadati</taxon>
        <taxon>Pseudomonadota</taxon>
        <taxon>Alphaproteobacteria</taxon>
        <taxon>Hyphomicrobiales</taxon>
        <taxon>Xanthobacteraceae</taxon>
        <taxon>Labrys</taxon>
    </lineage>
</organism>
<reference evidence="3 4" key="1">
    <citation type="submission" date="2023-07" db="EMBL/GenBank/DDBJ databases">
        <title>Genomic Encyclopedia of Type Strains, Phase IV (KMG-IV): sequencing the most valuable type-strain genomes for metagenomic binning, comparative biology and taxonomic classification.</title>
        <authorList>
            <person name="Goeker M."/>
        </authorList>
    </citation>
    <scope>NUCLEOTIDE SEQUENCE [LARGE SCALE GENOMIC DNA]</scope>
    <source>
        <strain evidence="3 4">DSM 19619</strain>
    </source>
</reference>
<dbReference type="EMBL" id="JAUSVX010000007">
    <property type="protein sequence ID" value="MDQ0470844.1"/>
    <property type="molecule type" value="Genomic_DNA"/>
</dbReference>